<comment type="caution">
    <text evidence="4">The sequence shown here is derived from an EMBL/GenBank/DDBJ whole genome shotgun (WGS) entry which is preliminary data.</text>
</comment>
<evidence type="ECO:0000256" key="1">
    <source>
        <dbReference type="ARBA" id="ARBA00007189"/>
    </source>
</evidence>
<feature type="coiled-coil region" evidence="2">
    <location>
        <begin position="245"/>
        <end position="272"/>
    </location>
</feature>
<dbReference type="Pfam" id="PF10087">
    <property type="entry name" value="DUF2325"/>
    <property type="match status" value="1"/>
</dbReference>
<dbReference type="InterPro" id="IPR016772">
    <property type="entry name" value="UCP020408"/>
</dbReference>
<sequence>MCEKHESSQQKQHNSATATKPLSSRRRRLWDLSRETHCPVIGVCIPLAVLRRLLGKAVGGATQADDYEIHVGAIAESSYRNRLSELLQEDLEQRYSLTIKRFRTAKTVGALTQLWLDAIYQGDVAGAFWAGLTHPLCDLGLQEGMCRDMHMLQHQAGATVRADIVRFNAVLEENALLAREIARHQERHTRHMQEKAQEIEKLQRNIVQLRAECIGKESIIAYLNTDLQALKNAAPERVQAEKNSHQQLQQKLERMGVRQAELEQKIRELKHKLTYKLKQTNKHGSLEVTNENVLENTLESALENVTSAKEFNHHRTIPITLQLQQKNVLCVGGRSGNVASYRDLIERVGGRFAHHDGGMEDSQNLLDSSLAAADLVICQTGCISHNAYWRVKEFCKRTGKRCVFVENPSVSSLARGLEQVSEEATTTVDK</sequence>
<dbReference type="EMBL" id="JACOGA010000026">
    <property type="protein sequence ID" value="MBC3875911.1"/>
    <property type="molecule type" value="Genomic_DNA"/>
</dbReference>
<feature type="coiled-coil region" evidence="2">
    <location>
        <begin position="185"/>
        <end position="219"/>
    </location>
</feature>
<keyword evidence="2" id="KW-0175">Coiled coil</keyword>
<gene>
    <name evidence="4" type="ORF">H8K55_20145</name>
</gene>
<comment type="similarity">
    <text evidence="1">Belongs to the UPF0751 family.</text>
</comment>
<organism evidence="4 5">
    <name type="scientific">Undibacterium flavidum</name>
    <dbReference type="NCBI Taxonomy" id="2762297"/>
    <lineage>
        <taxon>Bacteria</taxon>
        <taxon>Pseudomonadati</taxon>
        <taxon>Pseudomonadota</taxon>
        <taxon>Betaproteobacteria</taxon>
        <taxon>Burkholderiales</taxon>
        <taxon>Oxalobacteraceae</taxon>
        <taxon>Undibacterium</taxon>
    </lineage>
</organism>
<feature type="region of interest" description="Disordered" evidence="3">
    <location>
        <begin position="1"/>
        <end position="22"/>
    </location>
</feature>
<feature type="compositionally biased region" description="Polar residues" evidence="3">
    <location>
        <begin position="9"/>
        <end position="21"/>
    </location>
</feature>
<evidence type="ECO:0000256" key="2">
    <source>
        <dbReference type="SAM" id="Coils"/>
    </source>
</evidence>
<evidence type="ECO:0000256" key="3">
    <source>
        <dbReference type="SAM" id="MobiDB-lite"/>
    </source>
</evidence>
<keyword evidence="5" id="KW-1185">Reference proteome</keyword>
<proteinExistence type="inferred from homology"/>
<dbReference type="Proteomes" id="UP000624279">
    <property type="component" value="Unassembled WGS sequence"/>
</dbReference>
<protein>
    <submittedName>
        <fullName evidence="4">DUF2325 domain-containing protein</fullName>
    </submittedName>
</protein>
<accession>A0ABR6YH71</accession>
<evidence type="ECO:0000313" key="5">
    <source>
        <dbReference type="Proteomes" id="UP000624279"/>
    </source>
</evidence>
<name>A0ABR6YH71_9BURK</name>
<dbReference type="RefSeq" id="WP_186943890.1">
    <property type="nucleotide sequence ID" value="NZ_JACOGA010000026.1"/>
</dbReference>
<evidence type="ECO:0000313" key="4">
    <source>
        <dbReference type="EMBL" id="MBC3875911.1"/>
    </source>
</evidence>
<reference evidence="4 5" key="1">
    <citation type="submission" date="2020-08" db="EMBL/GenBank/DDBJ databases">
        <title>Novel species isolated from subtropical streams in China.</title>
        <authorList>
            <person name="Lu H."/>
        </authorList>
    </citation>
    <scope>NUCLEOTIDE SEQUENCE [LARGE SCALE GENOMIC DNA]</scope>
    <source>
        <strain evidence="4 5">LX15W</strain>
    </source>
</reference>